<proteinExistence type="predicted"/>
<reference evidence="1" key="1">
    <citation type="submission" date="2018-05" db="EMBL/GenBank/DDBJ databases">
        <authorList>
            <person name="Lanie J.A."/>
            <person name="Ng W.-L."/>
            <person name="Kazmierczak K.M."/>
            <person name="Andrzejewski T.M."/>
            <person name="Davidsen T.M."/>
            <person name="Wayne K.J."/>
            <person name="Tettelin H."/>
            <person name="Glass J.I."/>
            <person name="Rusch D."/>
            <person name="Podicherti R."/>
            <person name="Tsui H.-C.T."/>
            <person name="Winkler M.E."/>
        </authorList>
    </citation>
    <scope>NUCLEOTIDE SEQUENCE</scope>
</reference>
<accession>A0A382AMZ6</accession>
<protein>
    <submittedName>
        <fullName evidence="1">Uncharacterized protein</fullName>
    </submittedName>
</protein>
<gene>
    <name evidence="1" type="ORF">METZ01_LOCUS155515</name>
</gene>
<dbReference type="AlphaFoldDB" id="A0A382AMZ6"/>
<organism evidence="1">
    <name type="scientific">marine metagenome</name>
    <dbReference type="NCBI Taxonomy" id="408172"/>
    <lineage>
        <taxon>unclassified sequences</taxon>
        <taxon>metagenomes</taxon>
        <taxon>ecological metagenomes</taxon>
    </lineage>
</organism>
<sequence>MAKAGRRRIKKRVKLPVRVRLLDGVEVFPTLYRGRANGRSFRLMAGYCGNDGEIVKNSVGEPVPFKSIGQLVWK</sequence>
<dbReference type="EMBL" id="UINC01026002">
    <property type="protein sequence ID" value="SVB02661.1"/>
    <property type="molecule type" value="Genomic_DNA"/>
</dbReference>
<evidence type="ECO:0000313" key="1">
    <source>
        <dbReference type="EMBL" id="SVB02661.1"/>
    </source>
</evidence>
<name>A0A382AMZ6_9ZZZZ</name>